<dbReference type="InterPro" id="IPR020845">
    <property type="entry name" value="AMP-binding_CS"/>
</dbReference>
<dbReference type="PANTHER" id="PTHR43767">
    <property type="entry name" value="LONG-CHAIN-FATTY-ACID--COA LIGASE"/>
    <property type="match status" value="1"/>
</dbReference>
<dbReference type="SUPFAM" id="SSF56801">
    <property type="entry name" value="Acetyl-CoA synthetase-like"/>
    <property type="match status" value="1"/>
</dbReference>
<dbReference type="Proteomes" id="UP001500973">
    <property type="component" value="Unassembled WGS sequence"/>
</dbReference>
<dbReference type="PANTHER" id="PTHR43767:SF1">
    <property type="entry name" value="NONRIBOSOMAL PEPTIDE SYNTHASE PES1 (EUROFUNG)-RELATED"/>
    <property type="match status" value="1"/>
</dbReference>
<feature type="domain" description="AMP-dependent synthetase/ligase" evidence="1">
    <location>
        <begin position="35"/>
        <end position="381"/>
    </location>
</feature>
<evidence type="ECO:0000313" key="3">
    <source>
        <dbReference type="Proteomes" id="UP001500973"/>
    </source>
</evidence>
<protein>
    <submittedName>
        <fullName evidence="2">Acyl-CoA synthetase</fullName>
    </submittedName>
</protein>
<dbReference type="PROSITE" id="PS00455">
    <property type="entry name" value="AMP_BINDING"/>
    <property type="match status" value="1"/>
</dbReference>
<name>A0ABN1YS47_9ACTN</name>
<dbReference type="InterPro" id="IPR000873">
    <property type="entry name" value="AMP-dep_synth/lig_dom"/>
</dbReference>
<comment type="caution">
    <text evidence="2">The sequence shown here is derived from an EMBL/GenBank/DDBJ whole genome shotgun (WGS) entry which is preliminary data.</text>
</comment>
<evidence type="ECO:0000259" key="1">
    <source>
        <dbReference type="Pfam" id="PF00501"/>
    </source>
</evidence>
<proteinExistence type="predicted"/>
<accession>A0ABN1YS47</accession>
<dbReference type="Pfam" id="PF00501">
    <property type="entry name" value="AMP-binding"/>
    <property type="match status" value="1"/>
</dbReference>
<dbReference type="InterPro" id="IPR050237">
    <property type="entry name" value="ATP-dep_AMP-bd_enzyme"/>
</dbReference>
<sequence length="523" mass="56496">MARNLRLLFDELMAVQRDAEPWIVDHQPVAVAAADDRIAPSDIADAAARAATLFESEGVGAGDRCVVWLDSVVDVLVVVSGLSAVGAVPVLISPVLDALTVGQMLAPTTGVDRVITTSARVAPYASLGDGRRVDDWAVLAGRMASMPPRTAPAVALPDAAAYVVTHTSGTTGVPKLVEYSRAVIDYHGRLRALGHRVFRMKGYSLFALSPSHGATVVALLFSLRRNSPLILLAGTDPVTVSRIVRTWRPTFLETVPNTYMLWEDLADAGVFRSVRWFYATFDVLHPATVQRFLRGSGRRFAVFFELYGQSELGAISARMHVKGLSGSRRHSDLGRRMKGHPVGRGVPGVTRIRIVDAEGAEVPAGTPGRIQVRTKALFSTYPNRPGAARAGRSDGGWWDTGDWGEKDRLGRLTLIDRQVDRVSTVPSSIAVEDLLLERMPWLLEVVVLEQDGRIVPVAATREGLFDEKAWREAVADLPGFGSPVVVDFASLPKTATGKIRRSVLAARIADVPGSPESPNRVVS</sequence>
<gene>
    <name evidence="2" type="ORF">GCM10009601_20600</name>
</gene>
<dbReference type="EMBL" id="BAAAIZ010000024">
    <property type="protein sequence ID" value="GAA1421060.1"/>
    <property type="molecule type" value="Genomic_DNA"/>
</dbReference>
<evidence type="ECO:0000313" key="2">
    <source>
        <dbReference type="EMBL" id="GAA1421060.1"/>
    </source>
</evidence>
<keyword evidence="3" id="KW-1185">Reference proteome</keyword>
<dbReference type="Gene3D" id="3.40.50.12780">
    <property type="entry name" value="N-terminal domain of ligase-like"/>
    <property type="match status" value="1"/>
</dbReference>
<dbReference type="InterPro" id="IPR042099">
    <property type="entry name" value="ANL_N_sf"/>
</dbReference>
<dbReference type="RefSeq" id="WP_344011814.1">
    <property type="nucleotide sequence ID" value="NZ_BAAAIZ010000024.1"/>
</dbReference>
<organism evidence="2 3">
    <name type="scientific">Streptomyces thermospinosisporus</name>
    <dbReference type="NCBI Taxonomy" id="161482"/>
    <lineage>
        <taxon>Bacteria</taxon>
        <taxon>Bacillati</taxon>
        <taxon>Actinomycetota</taxon>
        <taxon>Actinomycetes</taxon>
        <taxon>Kitasatosporales</taxon>
        <taxon>Streptomycetaceae</taxon>
        <taxon>Streptomyces</taxon>
    </lineage>
</organism>
<reference evidence="2 3" key="1">
    <citation type="journal article" date="2019" name="Int. J. Syst. Evol. Microbiol.">
        <title>The Global Catalogue of Microorganisms (GCM) 10K type strain sequencing project: providing services to taxonomists for standard genome sequencing and annotation.</title>
        <authorList>
            <consortium name="The Broad Institute Genomics Platform"/>
            <consortium name="The Broad Institute Genome Sequencing Center for Infectious Disease"/>
            <person name="Wu L."/>
            <person name="Ma J."/>
        </authorList>
    </citation>
    <scope>NUCLEOTIDE SEQUENCE [LARGE SCALE GENOMIC DNA]</scope>
    <source>
        <strain evidence="2 3">JCM 11756</strain>
    </source>
</reference>